<dbReference type="SMART" id="SM00220">
    <property type="entry name" value="S_TKc"/>
    <property type="match status" value="1"/>
</dbReference>
<evidence type="ECO:0000256" key="20">
    <source>
        <dbReference type="PROSITE-ProRule" id="PRU10141"/>
    </source>
</evidence>
<evidence type="ECO:0000256" key="12">
    <source>
        <dbReference type="ARBA" id="ARBA00022741"/>
    </source>
</evidence>
<dbReference type="Gene3D" id="3.30.200.20">
    <property type="entry name" value="Phosphorylase Kinase, domain 1"/>
    <property type="match status" value="1"/>
</dbReference>
<reference evidence="25 26" key="1">
    <citation type="journal article" date="2018" name="Mol. Plant">
        <title>The genome of Artemisia annua provides insight into the evolution of Asteraceae family and artemisinin biosynthesis.</title>
        <authorList>
            <person name="Shen Q."/>
            <person name="Zhang L."/>
            <person name="Liao Z."/>
            <person name="Wang S."/>
            <person name="Yan T."/>
            <person name="Shi P."/>
            <person name="Liu M."/>
            <person name="Fu X."/>
            <person name="Pan Q."/>
            <person name="Wang Y."/>
            <person name="Lv Z."/>
            <person name="Lu X."/>
            <person name="Zhang F."/>
            <person name="Jiang W."/>
            <person name="Ma Y."/>
            <person name="Chen M."/>
            <person name="Hao X."/>
            <person name="Li L."/>
            <person name="Tang Y."/>
            <person name="Lv G."/>
            <person name="Zhou Y."/>
            <person name="Sun X."/>
            <person name="Brodelius P.E."/>
            <person name="Rose J.K.C."/>
            <person name="Tang K."/>
        </authorList>
    </citation>
    <scope>NUCLEOTIDE SEQUENCE [LARGE SCALE GENOMIC DNA]</scope>
    <source>
        <strain evidence="26">cv. Huhao1</strain>
        <tissue evidence="25">Leaf</tissue>
    </source>
</reference>
<dbReference type="InterPro" id="IPR016166">
    <property type="entry name" value="FAD-bd_PCMH"/>
</dbReference>
<dbReference type="InterPro" id="IPR017441">
    <property type="entry name" value="Protein_kinase_ATP_BS"/>
</dbReference>
<dbReference type="PROSITE" id="PS50011">
    <property type="entry name" value="PROTEIN_KINASE_DOM"/>
    <property type="match status" value="1"/>
</dbReference>
<organism evidence="25 26">
    <name type="scientific">Artemisia annua</name>
    <name type="common">Sweet wormwood</name>
    <dbReference type="NCBI Taxonomy" id="35608"/>
    <lineage>
        <taxon>Eukaryota</taxon>
        <taxon>Viridiplantae</taxon>
        <taxon>Streptophyta</taxon>
        <taxon>Embryophyta</taxon>
        <taxon>Tracheophyta</taxon>
        <taxon>Spermatophyta</taxon>
        <taxon>Magnoliopsida</taxon>
        <taxon>eudicotyledons</taxon>
        <taxon>Gunneridae</taxon>
        <taxon>Pentapetalae</taxon>
        <taxon>asterids</taxon>
        <taxon>campanulids</taxon>
        <taxon>Asterales</taxon>
        <taxon>Asteraceae</taxon>
        <taxon>Asteroideae</taxon>
        <taxon>Anthemideae</taxon>
        <taxon>Artemisiinae</taxon>
        <taxon>Artemisia</taxon>
    </lineage>
</organism>
<evidence type="ECO:0000259" key="23">
    <source>
        <dbReference type="PROSITE" id="PS50011"/>
    </source>
</evidence>
<evidence type="ECO:0000256" key="10">
    <source>
        <dbReference type="ARBA" id="ARBA00022729"/>
    </source>
</evidence>
<comment type="similarity">
    <text evidence="3">Belongs to the oxygen-dependent FAD-linked oxidoreductase family.</text>
</comment>
<dbReference type="PANTHER" id="PTHR32448">
    <property type="entry name" value="OS08G0158400 PROTEIN"/>
    <property type="match status" value="1"/>
</dbReference>
<dbReference type="OrthoDB" id="1925696at2759"/>
<comment type="similarity">
    <text evidence="4">In the N-terminal section; belongs to the leguminous lectin family.</text>
</comment>
<dbReference type="EMBL" id="PKPP01004706">
    <property type="protein sequence ID" value="PWA63128.1"/>
    <property type="molecule type" value="Genomic_DNA"/>
</dbReference>
<dbReference type="InterPro" id="IPR013320">
    <property type="entry name" value="ConA-like_dom_sf"/>
</dbReference>
<dbReference type="FunFam" id="3.30.200.20:FF:000178">
    <property type="entry name" value="serine/threonine-protein kinase PBS1-like"/>
    <property type="match status" value="1"/>
</dbReference>
<feature type="binding site" evidence="20">
    <location>
        <position position="372"/>
    </location>
    <ligand>
        <name>ATP</name>
        <dbReference type="ChEBI" id="CHEBI:30616"/>
    </ligand>
</feature>
<dbReference type="GO" id="GO:0004672">
    <property type="term" value="F:protein kinase activity"/>
    <property type="evidence" value="ECO:0007669"/>
    <property type="project" value="InterPro"/>
</dbReference>
<dbReference type="CDD" id="cd06899">
    <property type="entry name" value="lectin_legume_LecRK_Arcelin_ConA"/>
    <property type="match status" value="1"/>
</dbReference>
<dbReference type="InterPro" id="IPR008271">
    <property type="entry name" value="Ser/Thr_kinase_AS"/>
</dbReference>
<evidence type="ECO:0000256" key="5">
    <source>
        <dbReference type="ARBA" id="ARBA00010217"/>
    </source>
</evidence>
<comment type="cofactor">
    <cofactor evidence="1">
        <name>FAD</name>
        <dbReference type="ChEBI" id="CHEBI:57692"/>
    </cofactor>
</comment>
<dbReference type="GO" id="GO:0071949">
    <property type="term" value="F:FAD binding"/>
    <property type="evidence" value="ECO:0007669"/>
    <property type="project" value="InterPro"/>
</dbReference>
<comment type="subcellular location">
    <subcellularLocation>
        <location evidence="2">Cell membrane</location>
        <topology evidence="2">Single-pass type I membrane protein</topology>
    </subcellularLocation>
</comment>
<gene>
    <name evidence="25" type="ORF">CTI12_AA357590</name>
</gene>
<dbReference type="GO" id="GO:0030246">
    <property type="term" value="F:carbohydrate binding"/>
    <property type="evidence" value="ECO:0007669"/>
    <property type="project" value="UniProtKB-KW"/>
</dbReference>
<dbReference type="InterPro" id="IPR016169">
    <property type="entry name" value="FAD-bd_PCMH_sub2"/>
</dbReference>
<dbReference type="Gene3D" id="1.10.510.10">
    <property type="entry name" value="Transferase(Phosphotransferase) domain 1"/>
    <property type="match status" value="1"/>
</dbReference>
<evidence type="ECO:0000256" key="8">
    <source>
        <dbReference type="ARBA" id="ARBA00022679"/>
    </source>
</evidence>
<dbReference type="Pfam" id="PF08031">
    <property type="entry name" value="BBE"/>
    <property type="match status" value="1"/>
</dbReference>
<dbReference type="GO" id="GO:0016491">
    <property type="term" value="F:oxidoreductase activity"/>
    <property type="evidence" value="ECO:0007669"/>
    <property type="project" value="InterPro"/>
</dbReference>
<dbReference type="FunFam" id="1.10.510.10:FF:000240">
    <property type="entry name" value="Lectin-domain containing receptor kinase A4.3"/>
    <property type="match status" value="1"/>
</dbReference>
<dbReference type="Gene3D" id="3.30.465.10">
    <property type="match status" value="1"/>
</dbReference>
<evidence type="ECO:0000256" key="22">
    <source>
        <dbReference type="SAM" id="SignalP"/>
    </source>
</evidence>
<sequence>MSILVFVILILPNLGFCDLNFSFASFDSNSCDKDGDFLCMGSTISRNGSLILTPRKDEQQANTSDSPFNLVGRVLYKTSVIAWPTSFSTTFTIRIENPDYDVYGDGMAFVIAQDDQPSPSQSFGSYMGILGPPTQRGVLHQLAVELDTYKNEYKSDPDGNHIAIDTVSIQDPVIVKSLESTGIDLKSGKDITVQIRYDGWKKLLQISVAYTGEPLIDFIKQRIIMKKTVPKQVYIGFTGATGLAQESHHVINWNFTSSDLPEKSLKTATGLGKKEILLEIIIPVLGVLLILLVGILPFGVRAYIQKKERKEKHNEIENLSRNAAHAPKVFKYSTLSKATKNFSKTNLIGTGGFGSVYKGKLSDPPITIAVKKVSATSTQGEKEYLAEICTIGRLKHKNLLQLEGWCHDRDQLLLVYEYMPNGSLDKYIGNTSLDWETRYKILIGLASVLVYLHEECGSPVVHRDVKPNNVMLDSDFNAHLGDFGLARLIQHDTSVTTMVAGTIGYLAPEVTYTGRATPESDVYSFGMVVLEVVCGKRSRGIMDENSLVNNVWELYEKGQLLRCVDKNLEGKFNVNQVRRVLMVGLACLHPGSSLRPAMRKVAQVFLNPDEPLMSMPTSRPLVVTLSFSSSATNSTRGATSTISLQSLPDERVITRNPSCSVKYGLQIRIRSGGHDYEGLSYASLDDTPFIVLDLNQLRSVTVDSEAKTAWVESGATLGELSYWVSQKSKVLGFPTGECTSVGVGGQLSGGGYGTMARKYGLSSDNVIDALIIDVHGRILDRKSMGEDLFWAIRGGGGSTFGLVLSWKINLVYVPPVVTVFTISKRLDKSTTPLVNKWQHVAHDITQNLFINLIITPVQVPGQAENRTMVGTFNSLFMGTAKELIKVVNDQFPELGLQEKDCVEMSWIESVVYYSVYLRGQSINALIERRPWPKNYYKFKSDYVQEPIPESVLNDIIKWCLEENVILAMEPHGGRMSEIDETTIPYPHRKGNLYIIQYVMRWNDAGANVTEKNVASIRRVHEKMTPFVSKNPREAYVNFRDLDLGTNGKSCSINYVRAKKWGKKYFKGNFKRLAMVKGLVDPTNFFCNEQSIPPLVFST</sequence>
<keyword evidence="12 20" id="KW-0547">Nucleotide-binding</keyword>
<evidence type="ECO:0000256" key="4">
    <source>
        <dbReference type="ARBA" id="ARBA00008536"/>
    </source>
</evidence>
<keyword evidence="17 21" id="KW-0472">Membrane</keyword>
<evidence type="ECO:0000256" key="1">
    <source>
        <dbReference type="ARBA" id="ARBA00001974"/>
    </source>
</evidence>
<evidence type="ECO:0000259" key="24">
    <source>
        <dbReference type="PROSITE" id="PS51387"/>
    </source>
</evidence>
<keyword evidence="14" id="KW-0274">FAD</keyword>
<dbReference type="PROSITE" id="PS51387">
    <property type="entry name" value="FAD_PCMH"/>
    <property type="match status" value="1"/>
</dbReference>
<feature type="domain" description="FAD-binding PCMH-type" evidence="24">
    <location>
        <begin position="634"/>
        <end position="813"/>
    </location>
</feature>
<dbReference type="InterPro" id="IPR012951">
    <property type="entry name" value="BBE"/>
</dbReference>
<keyword evidence="10 22" id="KW-0732">Signal</keyword>
<dbReference type="InterPro" id="IPR001220">
    <property type="entry name" value="Legume_lectin_dom"/>
</dbReference>
<keyword evidence="15 20" id="KW-0067">ATP-binding</keyword>
<dbReference type="InterPro" id="IPR000719">
    <property type="entry name" value="Prot_kinase_dom"/>
</dbReference>
<evidence type="ECO:0000256" key="16">
    <source>
        <dbReference type="ARBA" id="ARBA00022989"/>
    </source>
</evidence>
<dbReference type="STRING" id="35608.A0A2U1MPG1"/>
<keyword evidence="8" id="KW-0808">Transferase</keyword>
<evidence type="ECO:0000256" key="3">
    <source>
        <dbReference type="ARBA" id="ARBA00005466"/>
    </source>
</evidence>
<feature type="transmembrane region" description="Helical" evidence="21">
    <location>
        <begin position="280"/>
        <end position="304"/>
    </location>
</feature>
<evidence type="ECO:0000256" key="13">
    <source>
        <dbReference type="ARBA" id="ARBA00022777"/>
    </source>
</evidence>
<evidence type="ECO:0000256" key="19">
    <source>
        <dbReference type="ARBA" id="ARBA00023180"/>
    </source>
</evidence>
<evidence type="ECO:0000313" key="25">
    <source>
        <dbReference type="EMBL" id="PWA63128.1"/>
    </source>
</evidence>
<dbReference type="GO" id="GO:0002229">
    <property type="term" value="P:defense response to oomycetes"/>
    <property type="evidence" value="ECO:0007669"/>
    <property type="project" value="UniProtKB-ARBA"/>
</dbReference>
<dbReference type="PROSITE" id="PS00307">
    <property type="entry name" value="LECTIN_LEGUME_BETA"/>
    <property type="match status" value="1"/>
</dbReference>
<accession>A0A2U1MPG1</accession>
<protein>
    <submittedName>
        <fullName evidence="25">Putative L-type lectin-domain containing receptor kinase S.5</fullName>
    </submittedName>
</protein>
<dbReference type="GO" id="GO:0005886">
    <property type="term" value="C:plasma membrane"/>
    <property type="evidence" value="ECO:0007669"/>
    <property type="project" value="UniProtKB-SubCell"/>
</dbReference>
<dbReference type="InterPro" id="IPR036318">
    <property type="entry name" value="FAD-bd_PCMH-like_sf"/>
</dbReference>
<keyword evidence="26" id="KW-1185">Reference proteome</keyword>
<keyword evidence="9 21" id="KW-0812">Transmembrane</keyword>
<evidence type="ECO:0000256" key="17">
    <source>
        <dbReference type="ARBA" id="ARBA00023136"/>
    </source>
</evidence>
<dbReference type="SUPFAM" id="SSF56176">
    <property type="entry name" value="FAD-binding/transporter-associated domain-like"/>
    <property type="match status" value="1"/>
</dbReference>
<dbReference type="Pfam" id="PF01565">
    <property type="entry name" value="FAD_binding_4"/>
    <property type="match status" value="1"/>
</dbReference>
<evidence type="ECO:0000256" key="21">
    <source>
        <dbReference type="SAM" id="Phobius"/>
    </source>
</evidence>
<dbReference type="PROSITE" id="PS00108">
    <property type="entry name" value="PROTEIN_KINASE_ST"/>
    <property type="match status" value="1"/>
</dbReference>
<dbReference type="InterPro" id="IPR019825">
    <property type="entry name" value="Lectin_legB_Mn/Ca_BS"/>
</dbReference>
<dbReference type="InterPro" id="IPR011009">
    <property type="entry name" value="Kinase-like_dom_sf"/>
</dbReference>
<comment type="similarity">
    <text evidence="5">In the C-terminal section; belongs to the protein kinase superfamily. Ser/Thr protein kinase family.</text>
</comment>
<feature type="domain" description="Protein kinase" evidence="23">
    <location>
        <begin position="342"/>
        <end position="613"/>
    </location>
</feature>
<evidence type="ECO:0000256" key="9">
    <source>
        <dbReference type="ARBA" id="ARBA00022692"/>
    </source>
</evidence>
<dbReference type="Pfam" id="PF00069">
    <property type="entry name" value="Pkinase"/>
    <property type="match status" value="1"/>
</dbReference>
<dbReference type="PROSITE" id="PS00107">
    <property type="entry name" value="PROTEIN_KINASE_ATP"/>
    <property type="match status" value="1"/>
</dbReference>
<dbReference type="Pfam" id="PF00139">
    <property type="entry name" value="Lectin_legB"/>
    <property type="match status" value="1"/>
</dbReference>
<dbReference type="Gene3D" id="2.60.120.200">
    <property type="match status" value="1"/>
</dbReference>
<keyword evidence="6" id="KW-1003">Cell membrane</keyword>
<evidence type="ECO:0000256" key="11">
    <source>
        <dbReference type="ARBA" id="ARBA00022734"/>
    </source>
</evidence>
<feature type="chain" id="PRO_5015626376" evidence="22">
    <location>
        <begin position="18"/>
        <end position="1098"/>
    </location>
</feature>
<dbReference type="Gene3D" id="3.40.462.20">
    <property type="match status" value="1"/>
</dbReference>
<feature type="signal peptide" evidence="22">
    <location>
        <begin position="1"/>
        <end position="17"/>
    </location>
</feature>
<dbReference type="GO" id="GO:0005524">
    <property type="term" value="F:ATP binding"/>
    <property type="evidence" value="ECO:0007669"/>
    <property type="project" value="UniProtKB-UniRule"/>
</dbReference>
<dbReference type="Proteomes" id="UP000245207">
    <property type="component" value="Unassembled WGS sequence"/>
</dbReference>
<evidence type="ECO:0000313" key="26">
    <source>
        <dbReference type="Proteomes" id="UP000245207"/>
    </source>
</evidence>
<keyword evidence="18 25" id="KW-0675">Receptor</keyword>
<dbReference type="AlphaFoldDB" id="A0A2U1MPG1"/>
<dbReference type="SUPFAM" id="SSF49899">
    <property type="entry name" value="Concanavalin A-like lectins/glucanases"/>
    <property type="match status" value="1"/>
</dbReference>
<dbReference type="Gene3D" id="3.30.43.10">
    <property type="entry name" value="Uridine Diphospho-n-acetylenolpyruvylglucosamine Reductase, domain 2"/>
    <property type="match status" value="1"/>
</dbReference>
<evidence type="ECO:0000256" key="15">
    <source>
        <dbReference type="ARBA" id="ARBA00022840"/>
    </source>
</evidence>
<evidence type="ECO:0000256" key="18">
    <source>
        <dbReference type="ARBA" id="ARBA00023170"/>
    </source>
</evidence>
<dbReference type="InterPro" id="IPR016167">
    <property type="entry name" value="FAD-bd_PCMH_sub1"/>
</dbReference>
<evidence type="ECO:0000256" key="2">
    <source>
        <dbReference type="ARBA" id="ARBA00004251"/>
    </source>
</evidence>
<dbReference type="SUPFAM" id="SSF56112">
    <property type="entry name" value="Protein kinase-like (PK-like)"/>
    <property type="match status" value="1"/>
</dbReference>
<evidence type="ECO:0000256" key="14">
    <source>
        <dbReference type="ARBA" id="ARBA00022827"/>
    </source>
</evidence>
<keyword evidence="11 25" id="KW-0430">Lectin</keyword>
<dbReference type="InterPro" id="IPR006094">
    <property type="entry name" value="Oxid_FAD_bind_N"/>
</dbReference>
<proteinExistence type="inferred from homology"/>
<keyword evidence="19" id="KW-0325">Glycoprotein</keyword>
<comment type="caution">
    <text evidence="25">The sequence shown here is derived from an EMBL/GenBank/DDBJ whole genome shotgun (WGS) entry which is preliminary data.</text>
</comment>
<dbReference type="CDD" id="cd14066">
    <property type="entry name" value="STKc_IRAK"/>
    <property type="match status" value="1"/>
</dbReference>
<name>A0A2U1MPG1_ARTAN</name>
<evidence type="ECO:0000256" key="7">
    <source>
        <dbReference type="ARBA" id="ARBA00022630"/>
    </source>
</evidence>
<keyword evidence="16 21" id="KW-1133">Transmembrane helix</keyword>
<keyword evidence="13 25" id="KW-0418">Kinase</keyword>
<keyword evidence="7" id="KW-0285">Flavoprotein</keyword>
<evidence type="ECO:0000256" key="6">
    <source>
        <dbReference type="ARBA" id="ARBA00022475"/>
    </source>
</evidence>